<accession>A0ABX0SGU1</accession>
<dbReference type="EMBL" id="JAAMOZ010000001">
    <property type="protein sequence ID" value="NIH57119.1"/>
    <property type="molecule type" value="Genomic_DNA"/>
</dbReference>
<feature type="compositionally biased region" description="Basic and acidic residues" evidence="1">
    <location>
        <begin position="57"/>
        <end position="67"/>
    </location>
</feature>
<dbReference type="Proteomes" id="UP000749311">
    <property type="component" value="Unassembled WGS sequence"/>
</dbReference>
<evidence type="ECO:0000313" key="3">
    <source>
        <dbReference type="Proteomes" id="UP000749311"/>
    </source>
</evidence>
<keyword evidence="3" id="KW-1185">Reference proteome</keyword>
<comment type="caution">
    <text evidence="2">The sequence shown here is derived from an EMBL/GenBank/DDBJ whole genome shotgun (WGS) entry which is preliminary data.</text>
</comment>
<evidence type="ECO:0000256" key="1">
    <source>
        <dbReference type="SAM" id="MobiDB-lite"/>
    </source>
</evidence>
<name>A0ABX0SGU1_9ACTN</name>
<feature type="region of interest" description="Disordered" evidence="1">
    <location>
        <begin position="36"/>
        <end position="73"/>
    </location>
</feature>
<sequence length="73" mass="7957">MGAAQGMRARRGQHTGQQDTATRGAVTIGVLFVTMAPQTTTRMPHRQAHRTSGSDRGAPEASRHEARPYWAEV</sequence>
<evidence type="ECO:0000313" key="2">
    <source>
        <dbReference type="EMBL" id="NIH57119.1"/>
    </source>
</evidence>
<protein>
    <submittedName>
        <fullName evidence="2">Uncharacterized protein</fullName>
    </submittedName>
</protein>
<feature type="region of interest" description="Disordered" evidence="1">
    <location>
        <begin position="1"/>
        <end position="22"/>
    </location>
</feature>
<gene>
    <name evidence="2" type="ORF">FB473_001764</name>
</gene>
<proteinExistence type="predicted"/>
<organism evidence="2 3">
    <name type="scientific">Brooklawnia cerclae</name>
    <dbReference type="NCBI Taxonomy" id="349934"/>
    <lineage>
        <taxon>Bacteria</taxon>
        <taxon>Bacillati</taxon>
        <taxon>Actinomycetota</taxon>
        <taxon>Actinomycetes</taxon>
        <taxon>Propionibacteriales</taxon>
        <taxon>Propionibacteriaceae</taxon>
        <taxon>Brooklawnia</taxon>
    </lineage>
</organism>
<reference evidence="2 3" key="1">
    <citation type="submission" date="2020-02" db="EMBL/GenBank/DDBJ databases">
        <title>Sequencing the genomes of 1000 actinobacteria strains.</title>
        <authorList>
            <person name="Klenk H.-P."/>
        </authorList>
    </citation>
    <scope>NUCLEOTIDE SEQUENCE [LARGE SCALE GENOMIC DNA]</scope>
    <source>
        <strain evidence="2 3">DSM 19609</strain>
    </source>
</reference>